<dbReference type="EMBL" id="JBHRZT010000026">
    <property type="protein sequence ID" value="MFC3883374.1"/>
    <property type="molecule type" value="Genomic_DNA"/>
</dbReference>
<dbReference type="HAMAP" id="MF_01170">
    <property type="entry name" value="RacA"/>
    <property type="match status" value="1"/>
</dbReference>
<dbReference type="Gene3D" id="1.10.1660.10">
    <property type="match status" value="1"/>
</dbReference>
<comment type="similarity">
    <text evidence="8">Belongs to the RacA family.</text>
</comment>
<evidence type="ECO:0000313" key="12">
    <source>
        <dbReference type="Proteomes" id="UP001595752"/>
    </source>
</evidence>
<keyword evidence="12" id="KW-1185">Reference proteome</keyword>
<feature type="region of interest" description="Disordered" evidence="9">
    <location>
        <begin position="51"/>
        <end position="70"/>
    </location>
</feature>
<dbReference type="CDD" id="cd04762">
    <property type="entry name" value="HTH_MerR-trunc"/>
    <property type="match status" value="1"/>
</dbReference>
<dbReference type="RefSeq" id="WP_377913778.1">
    <property type="nucleotide sequence ID" value="NZ_JBHRZT010000026.1"/>
</dbReference>
<proteinExistence type="inferred from homology"/>
<feature type="domain" description="HTH merR-type" evidence="10">
    <location>
        <begin position="2"/>
        <end position="52"/>
    </location>
</feature>
<dbReference type="Proteomes" id="UP001595752">
    <property type="component" value="Unassembled WGS sequence"/>
</dbReference>
<dbReference type="InterPro" id="IPR000551">
    <property type="entry name" value="MerR-type_HTH_dom"/>
</dbReference>
<comment type="subcellular location">
    <subcellularLocation>
        <location evidence="8">Cytoplasm</location>
    </subcellularLocation>
    <text evidence="8">Localizes to cell poles and nucleoid.</text>
</comment>
<dbReference type="SUPFAM" id="SSF46955">
    <property type="entry name" value="Putative DNA-binding domain"/>
    <property type="match status" value="1"/>
</dbReference>
<evidence type="ECO:0000256" key="6">
    <source>
        <dbReference type="ARBA" id="ARBA00023125"/>
    </source>
</evidence>
<dbReference type="InterPro" id="IPR023522">
    <property type="entry name" value="Chrosome_anchoring_RacA"/>
</dbReference>
<evidence type="ECO:0000256" key="7">
    <source>
        <dbReference type="ARBA" id="ARBA00023306"/>
    </source>
</evidence>
<evidence type="ECO:0000313" key="11">
    <source>
        <dbReference type="EMBL" id="MFC3883374.1"/>
    </source>
</evidence>
<evidence type="ECO:0000256" key="8">
    <source>
        <dbReference type="HAMAP-Rule" id="MF_01170"/>
    </source>
</evidence>
<sequence length="164" mass="19366">MMKTSDVAKQLGVNPKTVLKWIKQHDIPCEKNELGHFEFTEEHVEQLKQIQTQPPRAQLPADKRQGTVSISVEEPKKWQEMQKQIDLLLRRLIENERRTEEKAGDVVTFQILEHRSEIDELQKQIQKLESRIQELEEKKQTEASLSDPHEKRVPRWKAFLANLL</sequence>
<evidence type="ECO:0000256" key="9">
    <source>
        <dbReference type="SAM" id="MobiDB-lite"/>
    </source>
</evidence>
<feature type="coiled-coil region" evidence="8">
    <location>
        <begin position="111"/>
        <end position="145"/>
    </location>
</feature>
<keyword evidence="3 8" id="KW-0159">Chromosome partition</keyword>
<name>A0ABV8B1F3_9BACI</name>
<feature type="DNA-binding region" description="H-T-H motif" evidence="8">
    <location>
        <begin position="4"/>
        <end position="24"/>
    </location>
</feature>
<evidence type="ECO:0000256" key="2">
    <source>
        <dbReference type="ARBA" id="ARBA00022618"/>
    </source>
</evidence>
<dbReference type="InterPro" id="IPR009061">
    <property type="entry name" value="DNA-bd_dom_put_sf"/>
</dbReference>
<gene>
    <name evidence="8" type="primary">racA</name>
    <name evidence="11" type="ORF">ACFOU2_07500</name>
</gene>
<comment type="caution">
    <text evidence="11">The sequence shown here is derived from an EMBL/GenBank/DDBJ whole genome shotgun (WGS) entry which is preliminary data.</text>
</comment>
<reference evidence="12" key="1">
    <citation type="journal article" date="2019" name="Int. J. Syst. Evol. Microbiol.">
        <title>The Global Catalogue of Microorganisms (GCM) 10K type strain sequencing project: providing services to taxonomists for standard genome sequencing and annotation.</title>
        <authorList>
            <consortium name="The Broad Institute Genomics Platform"/>
            <consortium name="The Broad Institute Genome Sequencing Center for Infectious Disease"/>
            <person name="Wu L."/>
            <person name="Ma J."/>
        </authorList>
    </citation>
    <scope>NUCLEOTIDE SEQUENCE [LARGE SCALE GENOMIC DNA]</scope>
    <source>
        <strain evidence="12">CCUG 61889</strain>
    </source>
</reference>
<evidence type="ECO:0000256" key="4">
    <source>
        <dbReference type="ARBA" id="ARBA00022969"/>
    </source>
</evidence>
<keyword evidence="6 8" id="KW-0238">DNA-binding</keyword>
<dbReference type="Pfam" id="PF13411">
    <property type="entry name" value="MerR_1"/>
    <property type="match status" value="1"/>
</dbReference>
<evidence type="ECO:0000259" key="10">
    <source>
        <dbReference type="Pfam" id="PF13411"/>
    </source>
</evidence>
<keyword evidence="7 8" id="KW-0131">Cell cycle</keyword>
<evidence type="ECO:0000256" key="5">
    <source>
        <dbReference type="ARBA" id="ARBA00023054"/>
    </source>
</evidence>
<keyword evidence="5 8" id="KW-0175">Coiled coil</keyword>
<keyword evidence="1 8" id="KW-0963">Cytoplasm</keyword>
<evidence type="ECO:0000256" key="1">
    <source>
        <dbReference type="ARBA" id="ARBA00022490"/>
    </source>
</evidence>
<keyword evidence="2 8" id="KW-0132">Cell division</keyword>
<protein>
    <recommendedName>
        <fullName evidence="8">Chromosome-anchoring protein RacA</fullName>
    </recommendedName>
</protein>
<evidence type="ECO:0000256" key="3">
    <source>
        <dbReference type="ARBA" id="ARBA00022829"/>
    </source>
</evidence>
<accession>A0ABV8B1F3</accession>
<keyword evidence="4 8" id="KW-0749">Sporulation</keyword>
<comment type="function">
    <text evidence="8">Required for the formation of axial filaments and for anchoring the origin regions at the cell poles in sporulating cells, thus ensuring proper chromosome segregation in the prespore. Binds in a dispersed manner throughout the chromosome but preferentially to sites clustered in the origin portion of the chromosome, causing condensation of the chromosome and its remodeling into an elongated, anchored structure.</text>
</comment>
<organism evidence="11 12">
    <name type="scientific">Bacillus songklensis</name>
    <dbReference type="NCBI Taxonomy" id="1069116"/>
    <lineage>
        <taxon>Bacteria</taxon>
        <taxon>Bacillati</taxon>
        <taxon>Bacillota</taxon>
        <taxon>Bacilli</taxon>
        <taxon>Bacillales</taxon>
        <taxon>Bacillaceae</taxon>
        <taxon>Bacillus</taxon>
    </lineage>
</organism>